<accession>A0ABW5GWM8</accession>
<dbReference type="RefSeq" id="WP_345407462.1">
    <property type="nucleotide sequence ID" value="NZ_BAABHG010000022.1"/>
</dbReference>
<evidence type="ECO:0000313" key="4">
    <source>
        <dbReference type="EMBL" id="MFD2465233.1"/>
    </source>
</evidence>
<name>A0ABW5GWM8_9PSEU</name>
<reference evidence="5" key="1">
    <citation type="journal article" date="2019" name="Int. J. Syst. Evol. Microbiol.">
        <title>The Global Catalogue of Microorganisms (GCM) 10K type strain sequencing project: providing services to taxonomists for standard genome sequencing and annotation.</title>
        <authorList>
            <consortium name="The Broad Institute Genomics Platform"/>
            <consortium name="The Broad Institute Genome Sequencing Center for Infectious Disease"/>
            <person name="Wu L."/>
            <person name="Ma J."/>
        </authorList>
    </citation>
    <scope>NUCLEOTIDE SEQUENCE [LARGE SCALE GENOMIC DNA]</scope>
    <source>
        <strain evidence="5">CGMCC 4.7643</strain>
    </source>
</reference>
<feature type="domain" description="CBS" evidence="3">
    <location>
        <begin position="73"/>
        <end position="131"/>
    </location>
</feature>
<gene>
    <name evidence="4" type="ORF">ACFSYJ_41905</name>
</gene>
<dbReference type="PANTHER" id="PTHR43080:SF2">
    <property type="entry name" value="CBS DOMAIN-CONTAINING PROTEIN"/>
    <property type="match status" value="1"/>
</dbReference>
<organism evidence="4 5">
    <name type="scientific">Amycolatopsis samaneae</name>
    <dbReference type="NCBI Taxonomy" id="664691"/>
    <lineage>
        <taxon>Bacteria</taxon>
        <taxon>Bacillati</taxon>
        <taxon>Actinomycetota</taxon>
        <taxon>Actinomycetes</taxon>
        <taxon>Pseudonocardiales</taxon>
        <taxon>Pseudonocardiaceae</taxon>
        <taxon>Amycolatopsis</taxon>
    </lineage>
</organism>
<feature type="domain" description="CBS" evidence="3">
    <location>
        <begin position="8"/>
        <end position="65"/>
    </location>
</feature>
<dbReference type="InterPro" id="IPR000644">
    <property type="entry name" value="CBS_dom"/>
</dbReference>
<evidence type="ECO:0000313" key="5">
    <source>
        <dbReference type="Proteomes" id="UP001597419"/>
    </source>
</evidence>
<dbReference type="Gene3D" id="3.10.580.10">
    <property type="entry name" value="CBS-domain"/>
    <property type="match status" value="1"/>
</dbReference>
<keyword evidence="5" id="KW-1185">Reference proteome</keyword>
<dbReference type="PANTHER" id="PTHR43080">
    <property type="entry name" value="CBS DOMAIN-CONTAINING PROTEIN CBSX3, MITOCHONDRIAL"/>
    <property type="match status" value="1"/>
</dbReference>
<evidence type="ECO:0000256" key="2">
    <source>
        <dbReference type="PROSITE-ProRule" id="PRU00703"/>
    </source>
</evidence>
<dbReference type="EMBL" id="JBHUKU010000029">
    <property type="protein sequence ID" value="MFD2465233.1"/>
    <property type="molecule type" value="Genomic_DNA"/>
</dbReference>
<dbReference type="CDD" id="cd04622">
    <property type="entry name" value="CBS_pair_HRP1_like"/>
    <property type="match status" value="1"/>
</dbReference>
<dbReference type="Proteomes" id="UP001597419">
    <property type="component" value="Unassembled WGS sequence"/>
</dbReference>
<protein>
    <submittedName>
        <fullName evidence="4">CBS domain-containing protein</fullName>
    </submittedName>
</protein>
<dbReference type="SUPFAM" id="SSF54631">
    <property type="entry name" value="CBS-domain pair"/>
    <property type="match status" value="1"/>
</dbReference>
<dbReference type="SMART" id="SM00116">
    <property type="entry name" value="CBS"/>
    <property type="match status" value="2"/>
</dbReference>
<dbReference type="InterPro" id="IPR051257">
    <property type="entry name" value="Diverse_CBS-Domain"/>
</dbReference>
<comment type="caution">
    <text evidence="4">The sequence shown here is derived from an EMBL/GenBank/DDBJ whole genome shotgun (WGS) entry which is preliminary data.</text>
</comment>
<dbReference type="InterPro" id="IPR046342">
    <property type="entry name" value="CBS_dom_sf"/>
</dbReference>
<dbReference type="Pfam" id="PF00571">
    <property type="entry name" value="CBS"/>
    <property type="match status" value="2"/>
</dbReference>
<proteinExistence type="predicted"/>
<sequence length="139" mass="14520">MTTVRQLMTSPVHCVRESDSVLEAARLMAAQGVGAVPVCGEDGRIKGMLTDRDIVVRVLAEGKDPRALHASEVVQGETVTIGPDADAEEAVRAMSEHAVRRLPVVDGGALAGIVAQADVARALSNPASGDLVEAISRER</sequence>
<evidence type="ECO:0000256" key="1">
    <source>
        <dbReference type="ARBA" id="ARBA00023122"/>
    </source>
</evidence>
<dbReference type="PROSITE" id="PS51371">
    <property type="entry name" value="CBS"/>
    <property type="match status" value="2"/>
</dbReference>
<keyword evidence="1 2" id="KW-0129">CBS domain</keyword>
<evidence type="ECO:0000259" key="3">
    <source>
        <dbReference type="PROSITE" id="PS51371"/>
    </source>
</evidence>